<dbReference type="RefSeq" id="WP_019687503.1">
    <property type="nucleotide sequence ID" value="NZ_CP036496.1"/>
</dbReference>
<proteinExistence type="predicted"/>
<dbReference type="GeneID" id="93346326"/>
<dbReference type="EMBL" id="UGSC01000001">
    <property type="protein sequence ID" value="SUA70082.1"/>
    <property type="molecule type" value="Genomic_DNA"/>
</dbReference>
<accession>A0A378XYI2</accession>
<organism evidence="1 2">
    <name type="scientific">Paenibacillus polymyxa</name>
    <name type="common">Bacillus polymyxa</name>
    <dbReference type="NCBI Taxonomy" id="1406"/>
    <lineage>
        <taxon>Bacteria</taxon>
        <taxon>Bacillati</taxon>
        <taxon>Bacillota</taxon>
        <taxon>Bacilli</taxon>
        <taxon>Bacillales</taxon>
        <taxon>Paenibacillaceae</taxon>
        <taxon>Paenibacillus</taxon>
    </lineage>
</organism>
<dbReference type="AlphaFoldDB" id="A0A378XYI2"/>
<evidence type="ECO:0000313" key="2">
    <source>
        <dbReference type="Proteomes" id="UP000254400"/>
    </source>
</evidence>
<reference evidence="1 2" key="1">
    <citation type="submission" date="2018-06" db="EMBL/GenBank/DDBJ databases">
        <authorList>
            <consortium name="Pathogen Informatics"/>
            <person name="Doyle S."/>
        </authorList>
    </citation>
    <scope>NUCLEOTIDE SEQUENCE [LARGE SCALE GENOMIC DNA]</scope>
    <source>
        <strain evidence="1 2">NCTC10343</strain>
    </source>
</reference>
<gene>
    <name evidence="1" type="ORF">NCTC10343_02952</name>
</gene>
<sequence>MAHSYAYLDNAGILHLHPLESEAAKHGKYVGTNLDYDESGFPIIGGEGVVYYVDKDTAYVNGNEHDGKQIAVPSGLKALAGQLL</sequence>
<dbReference type="Proteomes" id="UP000254400">
    <property type="component" value="Unassembled WGS sequence"/>
</dbReference>
<name>A0A378XYI2_PAEPO</name>
<evidence type="ECO:0000313" key="1">
    <source>
        <dbReference type="EMBL" id="SUA70082.1"/>
    </source>
</evidence>
<protein>
    <submittedName>
        <fullName evidence="1">Uncharacterized protein</fullName>
    </submittedName>
</protein>